<keyword evidence="1" id="KW-0597">Phosphoprotein</keyword>
<dbReference type="InterPro" id="IPR001789">
    <property type="entry name" value="Sig_transdc_resp-reg_receiver"/>
</dbReference>
<name>A0A3B1AJH4_9ZZZZ</name>
<dbReference type="Gene3D" id="3.40.50.2300">
    <property type="match status" value="1"/>
</dbReference>
<feature type="domain" description="Response regulatory" evidence="2">
    <location>
        <begin position="5"/>
        <end position="120"/>
    </location>
</feature>
<evidence type="ECO:0000259" key="2">
    <source>
        <dbReference type="PROSITE" id="PS50110"/>
    </source>
</evidence>
<proteinExistence type="predicted"/>
<gene>
    <name evidence="3" type="ORF">MNBD_GAMMA23-1527</name>
</gene>
<dbReference type="AlphaFoldDB" id="A0A3B1AJH4"/>
<sequence>MSKFKILSVDDEPTNQLVIDEILEDDYEVKLVYTGEECLETVKTFSPNLILLDINMPGIDGYDTCLKLKENSETRNIPVIFLSALTSTEEKLKGYEVGADDYIPKPFDHEDLLNKIKNILSDNLSAPVAAPMKGKDKEDKENEELLKELQSSRSVAMEAMRYTSDLGAVVKFYEDSARCKTFDELMQAVFVTITGLSLNCSMQIRDGSEVFNKSSGGDISPMEVSVLDVSKDKGRFFDFNARTIMNYKHSSILIKNMPIDDDKRYGVMKDILGALGNGAEERVRTIILERAVVSNREQVIALIRETFKSINYQHVLRSREGLELMESMIKDVHKTIESMDLLSYQEEQLESIIESFRQRNDIHANAGVDLTDASEAALASLNSIFEVLE</sequence>
<evidence type="ECO:0000256" key="1">
    <source>
        <dbReference type="ARBA" id="ARBA00022553"/>
    </source>
</evidence>
<reference evidence="3" key="1">
    <citation type="submission" date="2018-06" db="EMBL/GenBank/DDBJ databases">
        <authorList>
            <person name="Zhirakovskaya E."/>
        </authorList>
    </citation>
    <scope>NUCLEOTIDE SEQUENCE</scope>
</reference>
<protein>
    <recommendedName>
        <fullName evidence="2">Response regulatory domain-containing protein</fullName>
    </recommendedName>
</protein>
<dbReference type="PANTHER" id="PTHR44591">
    <property type="entry name" value="STRESS RESPONSE REGULATOR PROTEIN 1"/>
    <property type="match status" value="1"/>
</dbReference>
<accession>A0A3B1AJH4</accession>
<dbReference type="GO" id="GO:0000160">
    <property type="term" value="P:phosphorelay signal transduction system"/>
    <property type="evidence" value="ECO:0007669"/>
    <property type="project" value="InterPro"/>
</dbReference>
<dbReference type="Pfam" id="PF00072">
    <property type="entry name" value="Response_reg"/>
    <property type="match status" value="1"/>
</dbReference>
<dbReference type="InterPro" id="IPR050595">
    <property type="entry name" value="Bact_response_regulator"/>
</dbReference>
<dbReference type="EMBL" id="UOFT01000066">
    <property type="protein sequence ID" value="VAW98519.1"/>
    <property type="molecule type" value="Genomic_DNA"/>
</dbReference>
<dbReference type="PROSITE" id="PS50110">
    <property type="entry name" value="RESPONSE_REGULATORY"/>
    <property type="match status" value="1"/>
</dbReference>
<dbReference type="PANTHER" id="PTHR44591:SF3">
    <property type="entry name" value="RESPONSE REGULATORY DOMAIN-CONTAINING PROTEIN"/>
    <property type="match status" value="1"/>
</dbReference>
<evidence type="ECO:0000313" key="3">
    <source>
        <dbReference type="EMBL" id="VAW98519.1"/>
    </source>
</evidence>
<dbReference type="SUPFAM" id="SSF52172">
    <property type="entry name" value="CheY-like"/>
    <property type="match status" value="1"/>
</dbReference>
<dbReference type="SMART" id="SM00448">
    <property type="entry name" value="REC"/>
    <property type="match status" value="1"/>
</dbReference>
<organism evidence="3">
    <name type="scientific">hydrothermal vent metagenome</name>
    <dbReference type="NCBI Taxonomy" id="652676"/>
    <lineage>
        <taxon>unclassified sequences</taxon>
        <taxon>metagenomes</taxon>
        <taxon>ecological metagenomes</taxon>
    </lineage>
</organism>
<dbReference type="InterPro" id="IPR011006">
    <property type="entry name" value="CheY-like_superfamily"/>
</dbReference>